<dbReference type="Pfam" id="PF13419">
    <property type="entry name" value="HAD_2"/>
    <property type="match status" value="1"/>
</dbReference>
<comment type="caution">
    <text evidence="1">The sequence shown here is derived from an EMBL/GenBank/DDBJ whole genome shotgun (WGS) entry which is preliminary data.</text>
</comment>
<dbReference type="InterPro" id="IPR036412">
    <property type="entry name" value="HAD-like_sf"/>
</dbReference>
<sequence>MQLPTRPRLVLLDLDGTLTDSAPGIMASMRHAFGALGLPVPDDAGLRSMVGPPLQVSIAEQGVPDELSDALIDAYRAEFRREGMLGGNSVFPGVPEALDALRAAGLPLAVATSKPQVFARQIAEHFDLARHMVGDVEGVFGADMDGGPRATKAAVIEHALTSLAARGLDLREHPQDVVMVGDRSHDVHGAAAHGIATVGVAWGYAEPGELEDAGAVTVVRHPDELAALIA</sequence>
<evidence type="ECO:0000313" key="2">
    <source>
        <dbReference type="Proteomes" id="UP000231693"/>
    </source>
</evidence>
<dbReference type="InterPro" id="IPR050155">
    <property type="entry name" value="HAD-like_hydrolase_sf"/>
</dbReference>
<gene>
    <name evidence="1" type="ORF">CLV28_0932</name>
</gene>
<proteinExistence type="predicted"/>
<dbReference type="SFLD" id="SFLDS00003">
    <property type="entry name" value="Haloacid_Dehalogenase"/>
    <property type="match status" value="1"/>
</dbReference>
<dbReference type="InterPro" id="IPR041492">
    <property type="entry name" value="HAD_2"/>
</dbReference>
<evidence type="ECO:0000313" key="1">
    <source>
        <dbReference type="EMBL" id="PJJ77706.1"/>
    </source>
</evidence>
<dbReference type="Gene3D" id="1.10.150.240">
    <property type="entry name" value="Putative phosphatase, domain 2"/>
    <property type="match status" value="1"/>
</dbReference>
<protein>
    <submittedName>
        <fullName evidence="1">Phosphoglycolate phosphatase</fullName>
    </submittedName>
</protein>
<keyword evidence="2" id="KW-1185">Reference proteome</keyword>
<dbReference type="EMBL" id="PGFE01000001">
    <property type="protein sequence ID" value="PJJ77706.1"/>
    <property type="molecule type" value="Genomic_DNA"/>
</dbReference>
<dbReference type="SUPFAM" id="SSF56784">
    <property type="entry name" value="HAD-like"/>
    <property type="match status" value="1"/>
</dbReference>
<dbReference type="Gene3D" id="3.40.50.1000">
    <property type="entry name" value="HAD superfamily/HAD-like"/>
    <property type="match status" value="1"/>
</dbReference>
<dbReference type="GO" id="GO:0005829">
    <property type="term" value="C:cytosol"/>
    <property type="evidence" value="ECO:0007669"/>
    <property type="project" value="TreeGrafter"/>
</dbReference>
<dbReference type="PANTHER" id="PTHR43434:SF20">
    <property type="entry name" value="5'-NUCLEOTIDASE"/>
    <property type="match status" value="1"/>
</dbReference>
<dbReference type="SFLD" id="SFLDG01129">
    <property type="entry name" value="C1.5:_HAD__Beta-PGM__Phosphata"/>
    <property type="match status" value="1"/>
</dbReference>
<dbReference type="AlphaFoldDB" id="A0A2M9D0I7"/>
<dbReference type="OrthoDB" id="9776368at2"/>
<dbReference type="Proteomes" id="UP000231693">
    <property type="component" value="Unassembled WGS sequence"/>
</dbReference>
<dbReference type="InterPro" id="IPR023214">
    <property type="entry name" value="HAD_sf"/>
</dbReference>
<organism evidence="1 2">
    <name type="scientific">Sediminihabitans luteus</name>
    <dbReference type="NCBI Taxonomy" id="1138585"/>
    <lineage>
        <taxon>Bacteria</taxon>
        <taxon>Bacillati</taxon>
        <taxon>Actinomycetota</taxon>
        <taxon>Actinomycetes</taxon>
        <taxon>Micrococcales</taxon>
        <taxon>Cellulomonadaceae</taxon>
        <taxon>Sediminihabitans</taxon>
    </lineage>
</organism>
<dbReference type="GO" id="GO:0004713">
    <property type="term" value="F:protein tyrosine kinase activity"/>
    <property type="evidence" value="ECO:0007669"/>
    <property type="project" value="TreeGrafter"/>
</dbReference>
<dbReference type="PANTHER" id="PTHR43434">
    <property type="entry name" value="PHOSPHOGLYCOLATE PHOSPHATASE"/>
    <property type="match status" value="1"/>
</dbReference>
<accession>A0A2M9D0I7</accession>
<dbReference type="RefSeq" id="WP_100422045.1">
    <property type="nucleotide sequence ID" value="NZ_BOOX01000012.1"/>
</dbReference>
<dbReference type="InterPro" id="IPR023198">
    <property type="entry name" value="PGP-like_dom2"/>
</dbReference>
<name>A0A2M9D0I7_9CELL</name>
<reference evidence="1 2" key="1">
    <citation type="submission" date="2017-11" db="EMBL/GenBank/DDBJ databases">
        <title>Genomic Encyclopedia of Archaeal and Bacterial Type Strains, Phase II (KMG-II): From Individual Species to Whole Genera.</title>
        <authorList>
            <person name="Goeker M."/>
        </authorList>
    </citation>
    <scope>NUCLEOTIDE SEQUENCE [LARGE SCALE GENOMIC DNA]</scope>
    <source>
        <strain evidence="1 2">DSM 25478</strain>
    </source>
</reference>